<evidence type="ECO:0000256" key="1">
    <source>
        <dbReference type="ARBA" id="ARBA00004123"/>
    </source>
</evidence>
<dbReference type="AlphaFoldDB" id="A0A9D4Q7Q6"/>
<comment type="caution">
    <text evidence="4">The sequence shown here is derived from an EMBL/GenBank/DDBJ whole genome shotgun (WGS) entry which is preliminary data.</text>
</comment>
<comment type="subcellular location">
    <subcellularLocation>
        <location evidence="1">Nucleus</location>
    </subcellularLocation>
</comment>
<dbReference type="InterPro" id="IPR007889">
    <property type="entry name" value="HTH_Psq"/>
</dbReference>
<dbReference type="GO" id="GO:0003677">
    <property type="term" value="F:DNA binding"/>
    <property type="evidence" value="ECO:0007669"/>
    <property type="project" value="InterPro"/>
</dbReference>
<dbReference type="Gene3D" id="1.10.10.60">
    <property type="entry name" value="Homeodomain-like"/>
    <property type="match status" value="1"/>
</dbReference>
<organism evidence="4 5">
    <name type="scientific">Rhipicephalus sanguineus</name>
    <name type="common">Brown dog tick</name>
    <name type="synonym">Ixodes sanguineus</name>
    <dbReference type="NCBI Taxonomy" id="34632"/>
    <lineage>
        <taxon>Eukaryota</taxon>
        <taxon>Metazoa</taxon>
        <taxon>Ecdysozoa</taxon>
        <taxon>Arthropoda</taxon>
        <taxon>Chelicerata</taxon>
        <taxon>Arachnida</taxon>
        <taxon>Acari</taxon>
        <taxon>Parasitiformes</taxon>
        <taxon>Ixodida</taxon>
        <taxon>Ixodoidea</taxon>
        <taxon>Ixodidae</taxon>
        <taxon>Rhipicephalinae</taxon>
        <taxon>Rhipicephalus</taxon>
        <taxon>Rhipicephalus</taxon>
    </lineage>
</organism>
<gene>
    <name evidence="4" type="ORF">HPB52_021708</name>
</gene>
<dbReference type="VEuPathDB" id="VectorBase:RSAN_045578"/>
<evidence type="ECO:0000313" key="4">
    <source>
        <dbReference type="EMBL" id="KAH7969740.1"/>
    </source>
</evidence>
<keyword evidence="5" id="KW-1185">Reference proteome</keyword>
<dbReference type="EMBL" id="JABSTV010001248">
    <property type="protein sequence ID" value="KAH7969740.1"/>
    <property type="molecule type" value="Genomic_DNA"/>
</dbReference>
<name>A0A9D4Q7Q6_RHISA</name>
<dbReference type="Pfam" id="PF04218">
    <property type="entry name" value="CENP-B_N"/>
    <property type="match status" value="1"/>
</dbReference>
<evidence type="ECO:0000313" key="5">
    <source>
        <dbReference type="Proteomes" id="UP000821837"/>
    </source>
</evidence>
<proteinExistence type="predicted"/>
<sequence>MSSPVTPEMSTSSTTKRKVVSLRGKRAILDEVRQKNKKTDIAQKYGIVQSTLATIIKNASKIDAVLDDDVGSVTSLGQPWKSAGNARLVPSGLDYMDFALAGEDLVATEELTTDELATSVASVSEKETIANSSSSDPEGDDIGAPQPATSGAALAAVNLLRMYPSSEPDVCALLGSVEATVLKRALAKRVQGTLDHFFQRV</sequence>
<dbReference type="SUPFAM" id="SSF46689">
    <property type="entry name" value="Homeodomain-like"/>
    <property type="match status" value="1"/>
</dbReference>
<reference evidence="4" key="2">
    <citation type="submission" date="2021-09" db="EMBL/GenBank/DDBJ databases">
        <authorList>
            <person name="Jia N."/>
            <person name="Wang J."/>
            <person name="Shi W."/>
            <person name="Du L."/>
            <person name="Sun Y."/>
            <person name="Zhan W."/>
            <person name="Jiang J."/>
            <person name="Wang Q."/>
            <person name="Zhang B."/>
            <person name="Ji P."/>
            <person name="Sakyi L.B."/>
            <person name="Cui X."/>
            <person name="Yuan T."/>
            <person name="Jiang B."/>
            <person name="Yang W."/>
            <person name="Lam T.T.-Y."/>
            <person name="Chang Q."/>
            <person name="Ding S."/>
            <person name="Wang X."/>
            <person name="Zhu J."/>
            <person name="Ruan X."/>
            <person name="Zhao L."/>
            <person name="Wei J."/>
            <person name="Que T."/>
            <person name="Du C."/>
            <person name="Cheng J."/>
            <person name="Dai P."/>
            <person name="Han X."/>
            <person name="Huang E."/>
            <person name="Gao Y."/>
            <person name="Liu J."/>
            <person name="Shao H."/>
            <person name="Ye R."/>
            <person name="Li L."/>
            <person name="Wei W."/>
            <person name="Wang X."/>
            <person name="Wang C."/>
            <person name="Huo Q."/>
            <person name="Li W."/>
            <person name="Guo W."/>
            <person name="Chen H."/>
            <person name="Chen S."/>
            <person name="Zhou L."/>
            <person name="Zhou L."/>
            <person name="Ni X."/>
            <person name="Tian J."/>
            <person name="Zhou Y."/>
            <person name="Sheng Y."/>
            <person name="Liu T."/>
            <person name="Pan Y."/>
            <person name="Xia L."/>
            <person name="Li J."/>
            <person name="Zhao F."/>
            <person name="Cao W."/>
        </authorList>
    </citation>
    <scope>NUCLEOTIDE SEQUENCE</scope>
    <source>
        <strain evidence="4">Rsan-2018</strain>
        <tissue evidence="4">Larvae</tissue>
    </source>
</reference>
<feature type="domain" description="HTH psq-type" evidence="3">
    <location>
        <begin position="16"/>
        <end position="62"/>
    </location>
</feature>
<dbReference type="Proteomes" id="UP000821837">
    <property type="component" value="Unassembled WGS sequence"/>
</dbReference>
<evidence type="ECO:0000259" key="3">
    <source>
        <dbReference type="Pfam" id="PF04218"/>
    </source>
</evidence>
<reference evidence="4" key="1">
    <citation type="journal article" date="2020" name="Cell">
        <title>Large-Scale Comparative Analyses of Tick Genomes Elucidate Their Genetic Diversity and Vector Capacities.</title>
        <authorList>
            <consortium name="Tick Genome and Microbiome Consortium (TIGMIC)"/>
            <person name="Jia N."/>
            <person name="Wang J."/>
            <person name="Shi W."/>
            <person name="Du L."/>
            <person name="Sun Y."/>
            <person name="Zhan W."/>
            <person name="Jiang J.F."/>
            <person name="Wang Q."/>
            <person name="Zhang B."/>
            <person name="Ji P."/>
            <person name="Bell-Sakyi L."/>
            <person name="Cui X.M."/>
            <person name="Yuan T.T."/>
            <person name="Jiang B.G."/>
            <person name="Yang W.F."/>
            <person name="Lam T.T."/>
            <person name="Chang Q.C."/>
            <person name="Ding S.J."/>
            <person name="Wang X.J."/>
            <person name="Zhu J.G."/>
            <person name="Ruan X.D."/>
            <person name="Zhao L."/>
            <person name="Wei J.T."/>
            <person name="Ye R.Z."/>
            <person name="Que T.C."/>
            <person name="Du C.H."/>
            <person name="Zhou Y.H."/>
            <person name="Cheng J.X."/>
            <person name="Dai P.F."/>
            <person name="Guo W.B."/>
            <person name="Han X.H."/>
            <person name="Huang E.J."/>
            <person name="Li L.F."/>
            <person name="Wei W."/>
            <person name="Gao Y.C."/>
            <person name="Liu J.Z."/>
            <person name="Shao H.Z."/>
            <person name="Wang X."/>
            <person name="Wang C.C."/>
            <person name="Yang T.C."/>
            <person name="Huo Q.B."/>
            <person name="Li W."/>
            <person name="Chen H.Y."/>
            <person name="Chen S.E."/>
            <person name="Zhou L.G."/>
            <person name="Ni X.B."/>
            <person name="Tian J.H."/>
            <person name="Sheng Y."/>
            <person name="Liu T."/>
            <person name="Pan Y.S."/>
            <person name="Xia L.Y."/>
            <person name="Li J."/>
            <person name="Zhao F."/>
            <person name="Cao W.C."/>
        </authorList>
    </citation>
    <scope>NUCLEOTIDE SEQUENCE</scope>
    <source>
        <strain evidence="4">Rsan-2018</strain>
    </source>
</reference>
<dbReference type="GO" id="GO:0005634">
    <property type="term" value="C:nucleus"/>
    <property type="evidence" value="ECO:0007669"/>
    <property type="project" value="UniProtKB-SubCell"/>
</dbReference>
<feature type="region of interest" description="Disordered" evidence="2">
    <location>
        <begin position="122"/>
        <end position="147"/>
    </location>
</feature>
<protein>
    <recommendedName>
        <fullName evidence="3">HTH psq-type domain-containing protein</fullName>
    </recommendedName>
</protein>
<dbReference type="InterPro" id="IPR009057">
    <property type="entry name" value="Homeodomain-like_sf"/>
</dbReference>
<accession>A0A9D4Q7Q6</accession>
<evidence type="ECO:0000256" key="2">
    <source>
        <dbReference type="SAM" id="MobiDB-lite"/>
    </source>
</evidence>